<evidence type="ECO:0000313" key="1">
    <source>
        <dbReference type="EMBL" id="KAJ9053994.1"/>
    </source>
</evidence>
<dbReference type="Proteomes" id="UP001165960">
    <property type="component" value="Unassembled WGS sequence"/>
</dbReference>
<name>A0ACC2RV58_9FUNG</name>
<gene>
    <name evidence="1" type="ORF">DSO57_1019010</name>
</gene>
<evidence type="ECO:0000313" key="2">
    <source>
        <dbReference type="Proteomes" id="UP001165960"/>
    </source>
</evidence>
<reference evidence="1" key="1">
    <citation type="submission" date="2022-04" db="EMBL/GenBank/DDBJ databases">
        <title>Genome of the entomopathogenic fungus Entomophthora muscae.</title>
        <authorList>
            <person name="Elya C."/>
            <person name="Lovett B.R."/>
            <person name="Lee E."/>
            <person name="Macias A.M."/>
            <person name="Hajek A.E."/>
            <person name="De Bivort B.L."/>
            <person name="Kasson M.T."/>
            <person name="De Fine Licht H.H."/>
            <person name="Stajich J.E."/>
        </authorList>
    </citation>
    <scope>NUCLEOTIDE SEQUENCE</scope>
    <source>
        <strain evidence="1">Berkeley</strain>
    </source>
</reference>
<proteinExistence type="predicted"/>
<accession>A0ACC2RV58</accession>
<keyword evidence="2" id="KW-1185">Reference proteome</keyword>
<organism evidence="1 2">
    <name type="scientific">Entomophthora muscae</name>
    <dbReference type="NCBI Taxonomy" id="34485"/>
    <lineage>
        <taxon>Eukaryota</taxon>
        <taxon>Fungi</taxon>
        <taxon>Fungi incertae sedis</taxon>
        <taxon>Zoopagomycota</taxon>
        <taxon>Entomophthoromycotina</taxon>
        <taxon>Entomophthoromycetes</taxon>
        <taxon>Entomophthorales</taxon>
        <taxon>Entomophthoraceae</taxon>
        <taxon>Entomophthora</taxon>
    </lineage>
</organism>
<dbReference type="EMBL" id="QTSX02006474">
    <property type="protein sequence ID" value="KAJ9053994.1"/>
    <property type="molecule type" value="Genomic_DNA"/>
</dbReference>
<sequence length="227" mass="25471">MPTGIEYIKSICSHLDLPFTTTGGALIFYLRFEKSTENRPSGLDVYLPAAAAVLLATKIFETPKRLRDIINSAYAILNPEDPPLILGVVDSGNNPQESIFWELRRSVIMAERILVNAIDYDFNICFPHSYIEEWTHQAISIPDPSYFSSKNTLVLNYAWGFAHSSLEISNVILKHTPITIAKACVLLSFKKSGINASNLNHWISRLSSEDYQAILEVCSSIQQFSNK</sequence>
<protein>
    <submittedName>
        <fullName evidence="1">Uncharacterized protein</fullName>
    </submittedName>
</protein>
<comment type="caution">
    <text evidence="1">The sequence shown here is derived from an EMBL/GenBank/DDBJ whole genome shotgun (WGS) entry which is preliminary data.</text>
</comment>